<accession>G0UAY1</accession>
<sequence length="690" mass="77078">MLNSWFSEIQKKLDDVSGLRQFTKHSGCSDEDARQPKDSVGIGDKQLTQAELGIGHEHTHEAQYTGPQQESTSCGVEHDAVSAGAGTVACSCDARDGEPAPTERVNHNDSVGCDTLFLSGNVVPLVGPTTSCMATASENGDIHLSETPGTHCVSTCVSESGSQPQGCVEVSVSLVVPVVHNSSREIHGGEEPVGKDTCGTVAVGTTCIEEQLLRSQQLLIEEMEVSKCLREENERLVHSMVALQEELGTLRHAKCNAYDAEKFSALKQEGMQLSAELGKERERSKLLIEKKVQLSMRVTELEEELKQAQEREELLQKEAAASRAACQASDAQLQELLKSVDEKIAHVQELEARLSDAKLSHEDLVAKHKTELSQRLAELNQQRDKSTEALEAMMREKEGFVSSLQRNQIECERRIQRLEEKLAHANRRADIAETRLTDHERDALGPLRELRAALDDMERQKKRLLVEAAYHAEECRALERAHSMQDEEHRRQLAELRDELQLTRNKKDAVIQELQRQGDQHKQLQKLLDGALERASRAESKNEELKLALQEAKNKVGNYTKCSQNNVDLNVSMPTLPLKEHMRQPLTPLSSADTSTGVHWASVLPFTMMDQQADPSRVGHGRLERELVRQAVEIESLQHAKAEGEEAKRKLAALVVQHDLLMQMYGQQQEELHQLQQRLQQRESGQSESS</sequence>
<keyword evidence="1" id="KW-0175">Coiled coil</keyword>
<dbReference type="VEuPathDB" id="TriTrypDB:TvY486_1104520"/>
<name>G0UAY1_TRYVY</name>
<organism evidence="2">
    <name type="scientific">Trypanosoma vivax (strain Y486)</name>
    <dbReference type="NCBI Taxonomy" id="1055687"/>
    <lineage>
        <taxon>Eukaryota</taxon>
        <taxon>Discoba</taxon>
        <taxon>Euglenozoa</taxon>
        <taxon>Kinetoplastea</taxon>
        <taxon>Metakinetoplastina</taxon>
        <taxon>Trypanosomatida</taxon>
        <taxon>Trypanosomatidae</taxon>
        <taxon>Trypanosoma</taxon>
        <taxon>Duttonella</taxon>
    </lineage>
</organism>
<evidence type="ECO:0000256" key="1">
    <source>
        <dbReference type="SAM" id="Coils"/>
    </source>
</evidence>
<dbReference type="OMA" id="SATWKAE"/>
<gene>
    <name evidence="2" type="ORF">TVY486_1104520</name>
</gene>
<proteinExistence type="predicted"/>
<evidence type="ECO:0000313" key="2">
    <source>
        <dbReference type="EMBL" id="CCC52968.1"/>
    </source>
</evidence>
<dbReference type="AlphaFoldDB" id="G0UAY1"/>
<reference evidence="2" key="1">
    <citation type="journal article" date="2012" name="Proc. Natl. Acad. Sci. U.S.A.">
        <title>Antigenic diversity is generated by distinct evolutionary mechanisms in African trypanosome species.</title>
        <authorList>
            <person name="Jackson A.P."/>
            <person name="Berry A."/>
            <person name="Aslett M."/>
            <person name="Allison H.C."/>
            <person name="Burton P."/>
            <person name="Vavrova-Anderson J."/>
            <person name="Brown R."/>
            <person name="Browne H."/>
            <person name="Corton N."/>
            <person name="Hauser H."/>
            <person name="Gamble J."/>
            <person name="Gilderthorp R."/>
            <person name="Marcello L."/>
            <person name="McQuillan J."/>
            <person name="Otto T.D."/>
            <person name="Quail M.A."/>
            <person name="Sanders M.J."/>
            <person name="van Tonder A."/>
            <person name="Ginger M.L."/>
            <person name="Field M.C."/>
            <person name="Barry J.D."/>
            <person name="Hertz-Fowler C."/>
            <person name="Berriman M."/>
        </authorList>
    </citation>
    <scope>NUCLEOTIDE SEQUENCE</scope>
    <source>
        <strain evidence="2">Y486</strain>
    </source>
</reference>
<dbReference type="EMBL" id="HE573027">
    <property type="protein sequence ID" value="CCC52968.1"/>
    <property type="molecule type" value="Genomic_DNA"/>
</dbReference>
<protein>
    <submittedName>
        <fullName evidence="2">Uncharacterized protein</fullName>
    </submittedName>
</protein>
<feature type="coiled-coil region" evidence="1">
    <location>
        <begin position="637"/>
        <end position="678"/>
    </location>
</feature>
<feature type="coiled-coil region" evidence="1">
    <location>
        <begin position="284"/>
        <end position="562"/>
    </location>
</feature>